<reference evidence="1 2" key="1">
    <citation type="submission" date="2013-04" db="EMBL/GenBank/DDBJ databases">
        <title>Hyphomonas hirschiana VP5 Genome Sequencing.</title>
        <authorList>
            <person name="Lai Q."/>
            <person name="Shao Z."/>
        </authorList>
    </citation>
    <scope>NUCLEOTIDE SEQUENCE [LARGE SCALE GENOMIC DNA]</scope>
    <source>
        <strain evidence="1 2">VP5</strain>
    </source>
</reference>
<evidence type="ECO:0008006" key="3">
    <source>
        <dbReference type="Google" id="ProtNLM"/>
    </source>
</evidence>
<sequence>MALKHAASGERVDLHPLGSRVSTEKTSAIVRTKSFEAVRLIVLSGTEIPSHKVTGQIMFHCIEGHVQLGLADRTIDLLPGHWVYLDHEEHHALRGIQDSSLLMTILFDGG</sequence>
<dbReference type="InterPro" id="IPR011051">
    <property type="entry name" value="RmlC_Cupin_sf"/>
</dbReference>
<dbReference type="PATRIC" id="fig|1280951.3.peg.2040"/>
<dbReference type="AlphaFoldDB" id="A0A059FQX5"/>
<dbReference type="EMBL" id="ARYI01000008">
    <property type="protein sequence ID" value="KCZ93034.1"/>
    <property type="molecule type" value="Genomic_DNA"/>
</dbReference>
<dbReference type="Proteomes" id="UP000025061">
    <property type="component" value="Unassembled WGS sequence"/>
</dbReference>
<comment type="caution">
    <text evidence="1">The sequence shown here is derived from an EMBL/GenBank/DDBJ whole genome shotgun (WGS) entry which is preliminary data.</text>
</comment>
<name>A0A059FQX5_9PROT</name>
<gene>
    <name evidence="1" type="ORF">HHI_10114</name>
</gene>
<accession>A0A059FQX5</accession>
<dbReference type="Gene3D" id="2.60.120.10">
    <property type="entry name" value="Jelly Rolls"/>
    <property type="match status" value="1"/>
</dbReference>
<evidence type="ECO:0000313" key="1">
    <source>
        <dbReference type="EMBL" id="KCZ93034.1"/>
    </source>
</evidence>
<dbReference type="SUPFAM" id="SSF51182">
    <property type="entry name" value="RmlC-like cupins"/>
    <property type="match status" value="1"/>
</dbReference>
<keyword evidence="2" id="KW-1185">Reference proteome</keyword>
<organism evidence="1 2">
    <name type="scientific">Hyphomonas hirschiana VP5</name>
    <dbReference type="NCBI Taxonomy" id="1280951"/>
    <lineage>
        <taxon>Bacteria</taxon>
        <taxon>Pseudomonadati</taxon>
        <taxon>Pseudomonadota</taxon>
        <taxon>Alphaproteobacteria</taxon>
        <taxon>Hyphomonadales</taxon>
        <taxon>Hyphomonadaceae</taxon>
        <taxon>Hyphomonas</taxon>
    </lineage>
</organism>
<protein>
    <recommendedName>
        <fullName evidence="3">Cupin</fullName>
    </recommendedName>
</protein>
<proteinExistence type="predicted"/>
<evidence type="ECO:0000313" key="2">
    <source>
        <dbReference type="Proteomes" id="UP000025061"/>
    </source>
</evidence>
<dbReference type="InterPro" id="IPR014710">
    <property type="entry name" value="RmlC-like_jellyroll"/>
</dbReference>
<dbReference type="OrthoDB" id="8265259at2"/>